<sequence length="127" mass="14431">SELRSAGLMDHDEDVDQRQYRRLLRSVETSFEQAFLELSSAFSLPAPSSEWRPRLLKQLDQLSSLISEKGDMFLQISKDREQDDDLKQSIAEIRSKCSQITTVNAKAASQILSSKRNSMQKPSTIVI</sequence>
<dbReference type="AlphaFoldDB" id="A0A0H5RQ15"/>
<organism evidence="1">
    <name type="scientific">Spongospora subterranea</name>
    <dbReference type="NCBI Taxonomy" id="70186"/>
    <lineage>
        <taxon>Eukaryota</taxon>
        <taxon>Sar</taxon>
        <taxon>Rhizaria</taxon>
        <taxon>Endomyxa</taxon>
        <taxon>Phytomyxea</taxon>
        <taxon>Plasmodiophorida</taxon>
        <taxon>Plasmodiophoridae</taxon>
        <taxon>Spongospora</taxon>
    </lineage>
</organism>
<dbReference type="EMBL" id="HACM01010342">
    <property type="protein sequence ID" value="CRZ10784.1"/>
    <property type="molecule type" value="Transcribed_RNA"/>
</dbReference>
<evidence type="ECO:0000313" key="1">
    <source>
        <dbReference type="EMBL" id="CRZ10784.1"/>
    </source>
</evidence>
<reference evidence="1" key="1">
    <citation type="submission" date="2015-04" db="EMBL/GenBank/DDBJ databases">
        <title>The genome sequence of the plant pathogenic Rhizarian Plasmodiophora brassicae reveals insights in its biotrophic life cycle and the origin of chitin synthesis.</title>
        <authorList>
            <person name="Schwelm A."/>
            <person name="Fogelqvist J."/>
            <person name="Knaust A."/>
            <person name="Julke S."/>
            <person name="Lilja T."/>
            <person name="Dhandapani V."/>
            <person name="Bonilla-Rosso G."/>
            <person name="Karlsson M."/>
            <person name="Shevchenko A."/>
            <person name="Choi S.R."/>
            <person name="Kim H.G."/>
            <person name="Park J.Y."/>
            <person name="Lim Y.P."/>
            <person name="Ludwig-Muller J."/>
            <person name="Dixelius C."/>
        </authorList>
    </citation>
    <scope>NUCLEOTIDE SEQUENCE</scope>
    <source>
        <tissue evidence="1">Potato root galls</tissue>
    </source>
</reference>
<name>A0A0H5RQ15_9EUKA</name>
<feature type="non-terminal residue" evidence="1">
    <location>
        <position position="1"/>
    </location>
</feature>
<protein>
    <submittedName>
        <fullName evidence="1">Uncharacterized protein</fullName>
    </submittedName>
</protein>
<proteinExistence type="predicted"/>
<accession>A0A0H5RQ15</accession>